<feature type="compositionally biased region" description="Basic and acidic residues" evidence="2">
    <location>
        <begin position="35"/>
        <end position="46"/>
    </location>
</feature>
<dbReference type="GO" id="GO:0005737">
    <property type="term" value="C:cytoplasm"/>
    <property type="evidence" value="ECO:0007669"/>
    <property type="project" value="UniProtKB-ARBA"/>
</dbReference>
<sequence length="872" mass="99465">MSNEKLTRSVLTSQNSTAERFTGARQAPINPFLQDHPKDREGGSQHEKRKPSQSGRSDGPPKALNLEHVLFLKHDLRTEDLEQLCLNGKLRDSRFRSLVWRILLKVLPVERSDWRLVLTRTRKFYDDLKHKFDHADPRRESLQSLNPDVNNPLAQFRENPWQEYFADVELREVISKDVDRTFPDLPFFQSKTTRQLMLDILFVYSKLNPHISYRQGMHEILAPILFVIYFDQQAHTHHQELQNDKSEESASDRFAETLDFINDTEYLEHDAFSLFRSVMMLIEGWYDTGPYKGFQLEKEPDEDDEEANSDEVFNNNEPSDRRRSIQGNPSKAIAINTSNPSNRKTRQILGSTPFASFSPRTMMTHNSTSFEQQKTELQRKLEYIYNDLLYNVDGELYERLVRLEIAPQIYGIRWLRLLFGREFPLHDLLFLWDTIFSTDTTFVDYVFVALLVQIRHLLLGPDCDYTTCIQYLMRYPPTADIQSFIQLALHLRSPKKYPKPLNMVKVDHRNAMSNAAQQLAHNQNHIFPHMTQTGQTHPNFERQSSDIPHTLHNRHSHHADFTGGIIGHQGVERRPSGIGKASIETVLNKLGRKALPNTLTPKDNEDQSAGQTSGMLQRRRYTADSQKRPADAKDIRGQRANTNETGNSVFYVDATEASFLDADRDTQGLRAMPQAKELELIEASRFTSTSTLTHHADVELMKEQIALLQARLNDVDIASQVAAKAIGECCHKLQDVILDKNSGDVAEDSIEASISSSAKVENEKQQLEQVVLQLRGAITVLMGGVGMSKQVVSIGNVTTNEIPKAELCRIESAVEIATEANGEISSLESPPMSRSRTNTNTAGSEFRSRVSSQAQANTSDLIESRFERKKNF</sequence>
<feature type="compositionally biased region" description="Polar residues" evidence="2">
    <location>
        <begin position="823"/>
        <end position="861"/>
    </location>
</feature>
<feature type="compositionally biased region" description="Polar residues" evidence="2">
    <location>
        <begin position="325"/>
        <end position="338"/>
    </location>
</feature>
<proteinExistence type="predicted"/>
<protein>
    <submittedName>
        <fullName evidence="4">Rab-GTPase-TBC domain-containing protein</fullName>
    </submittedName>
</protein>
<keyword evidence="1" id="KW-0343">GTPase activation</keyword>
<dbReference type="Proteomes" id="UP001201812">
    <property type="component" value="Unassembled WGS sequence"/>
</dbReference>
<dbReference type="Pfam" id="PF00566">
    <property type="entry name" value="RabGAP-TBC"/>
    <property type="match status" value="2"/>
</dbReference>
<evidence type="ECO:0000313" key="5">
    <source>
        <dbReference type="Proteomes" id="UP001201812"/>
    </source>
</evidence>
<feature type="region of interest" description="Disordered" evidence="2">
    <location>
        <begin position="1"/>
        <end position="63"/>
    </location>
</feature>
<dbReference type="PANTHER" id="PTHR22957:SF337">
    <property type="entry name" value="TBC1 DOMAIN FAMILY MEMBER 5"/>
    <property type="match status" value="1"/>
</dbReference>
<dbReference type="PROSITE" id="PS50086">
    <property type="entry name" value="TBC_RABGAP"/>
    <property type="match status" value="1"/>
</dbReference>
<dbReference type="PANTHER" id="PTHR22957">
    <property type="entry name" value="TBC1 DOMAIN FAMILY MEMBER GTPASE-ACTIVATING PROTEIN"/>
    <property type="match status" value="1"/>
</dbReference>
<dbReference type="AlphaFoldDB" id="A0AAD4N054"/>
<feature type="compositionally biased region" description="Basic and acidic residues" evidence="2">
    <location>
        <begin position="621"/>
        <end position="637"/>
    </location>
</feature>
<comment type="caution">
    <text evidence="4">The sequence shown here is derived from an EMBL/GenBank/DDBJ whole genome shotgun (WGS) entry which is preliminary data.</text>
</comment>
<dbReference type="FunFam" id="1.10.472.80:FF:000038">
    <property type="entry name" value="TBC1 domain family member 5"/>
    <property type="match status" value="1"/>
</dbReference>
<feature type="domain" description="Rab-GAP TBC" evidence="3">
    <location>
        <begin position="90"/>
        <end position="439"/>
    </location>
</feature>
<reference evidence="4" key="1">
    <citation type="submission" date="2022-01" db="EMBL/GenBank/DDBJ databases">
        <title>Genome Sequence Resource for Two Populations of Ditylenchus destructor, the Migratory Endoparasitic Phytonematode.</title>
        <authorList>
            <person name="Zhang H."/>
            <person name="Lin R."/>
            <person name="Xie B."/>
        </authorList>
    </citation>
    <scope>NUCLEOTIDE SEQUENCE</scope>
    <source>
        <strain evidence="4">BazhouSP</strain>
    </source>
</reference>
<keyword evidence="5" id="KW-1185">Reference proteome</keyword>
<feature type="compositionally biased region" description="Acidic residues" evidence="2">
    <location>
        <begin position="299"/>
        <end position="309"/>
    </location>
</feature>
<dbReference type="EMBL" id="JAKKPZ010000026">
    <property type="protein sequence ID" value="KAI1710384.1"/>
    <property type="molecule type" value="Genomic_DNA"/>
</dbReference>
<dbReference type="SMART" id="SM00164">
    <property type="entry name" value="TBC"/>
    <property type="match status" value="1"/>
</dbReference>
<organism evidence="4 5">
    <name type="scientific">Ditylenchus destructor</name>
    <dbReference type="NCBI Taxonomy" id="166010"/>
    <lineage>
        <taxon>Eukaryota</taxon>
        <taxon>Metazoa</taxon>
        <taxon>Ecdysozoa</taxon>
        <taxon>Nematoda</taxon>
        <taxon>Chromadorea</taxon>
        <taxon>Rhabditida</taxon>
        <taxon>Tylenchina</taxon>
        <taxon>Tylenchomorpha</taxon>
        <taxon>Sphaerularioidea</taxon>
        <taxon>Anguinidae</taxon>
        <taxon>Anguininae</taxon>
        <taxon>Ditylenchus</taxon>
    </lineage>
</organism>
<dbReference type="InterPro" id="IPR000195">
    <property type="entry name" value="Rab-GAP-TBC_dom"/>
</dbReference>
<gene>
    <name evidence="4" type="ORF">DdX_10743</name>
</gene>
<dbReference type="GO" id="GO:0005096">
    <property type="term" value="F:GTPase activator activity"/>
    <property type="evidence" value="ECO:0007669"/>
    <property type="project" value="UniProtKB-KW"/>
</dbReference>
<evidence type="ECO:0000259" key="3">
    <source>
        <dbReference type="PROSITE" id="PS50086"/>
    </source>
</evidence>
<evidence type="ECO:0000256" key="1">
    <source>
        <dbReference type="ARBA" id="ARBA00022468"/>
    </source>
</evidence>
<feature type="region of interest" description="Disordered" evidence="2">
    <location>
        <begin position="293"/>
        <end position="338"/>
    </location>
</feature>
<feature type="compositionally biased region" description="Basic and acidic residues" evidence="2">
    <location>
        <begin position="862"/>
        <end position="872"/>
    </location>
</feature>
<dbReference type="InterPro" id="IPR035969">
    <property type="entry name" value="Rab-GAP_TBC_sf"/>
</dbReference>
<dbReference type="Gene3D" id="1.10.472.80">
    <property type="entry name" value="Ypt/Rab-GAP domain of gyp1p, domain 3"/>
    <property type="match status" value="1"/>
</dbReference>
<dbReference type="SUPFAM" id="SSF47923">
    <property type="entry name" value="Ypt/Rab-GAP domain of gyp1p"/>
    <property type="match status" value="2"/>
</dbReference>
<evidence type="ECO:0000256" key="2">
    <source>
        <dbReference type="SAM" id="MobiDB-lite"/>
    </source>
</evidence>
<feature type="region of interest" description="Disordered" evidence="2">
    <location>
        <begin position="594"/>
        <end position="638"/>
    </location>
</feature>
<evidence type="ECO:0000313" key="4">
    <source>
        <dbReference type="EMBL" id="KAI1710384.1"/>
    </source>
</evidence>
<feature type="compositionally biased region" description="Polar residues" evidence="2">
    <location>
        <begin position="1"/>
        <end position="19"/>
    </location>
</feature>
<accession>A0AAD4N054</accession>
<feature type="region of interest" description="Disordered" evidence="2">
    <location>
        <begin position="821"/>
        <end position="872"/>
    </location>
</feature>
<dbReference type="FunFam" id="1.10.8.270:FF:000011">
    <property type="entry name" value="TBC1 domain family member 5"/>
    <property type="match status" value="1"/>
</dbReference>
<dbReference type="Gene3D" id="1.10.8.270">
    <property type="entry name" value="putative rabgap domain of human tbc1 domain family member 14 like domains"/>
    <property type="match status" value="1"/>
</dbReference>
<feature type="compositionally biased region" description="Polar residues" evidence="2">
    <location>
        <begin position="597"/>
        <end position="615"/>
    </location>
</feature>
<name>A0AAD4N054_9BILA</name>